<dbReference type="EMBL" id="CM008963">
    <property type="protein sequence ID" value="PNW87674.1"/>
    <property type="molecule type" value="Genomic_DNA"/>
</dbReference>
<sequence length="59" mass="6435">MYNVVVVWRSGNEYTSAEACLGGAGSRPRPLAGGLLSPRQEPCVRFCPPSSIFWQHSLV</sequence>
<name>A0A2K3E4F6_CHLRE</name>
<reference evidence="1 2" key="1">
    <citation type="journal article" date="2007" name="Science">
        <title>The Chlamydomonas genome reveals the evolution of key animal and plant functions.</title>
        <authorList>
            <person name="Merchant S.S."/>
            <person name="Prochnik S.E."/>
            <person name="Vallon O."/>
            <person name="Harris E.H."/>
            <person name="Karpowicz S.J."/>
            <person name="Witman G.B."/>
            <person name="Terry A."/>
            <person name="Salamov A."/>
            <person name="Fritz-Laylin L.K."/>
            <person name="Marechal-Drouard L."/>
            <person name="Marshall W.F."/>
            <person name="Qu L.H."/>
            <person name="Nelson D.R."/>
            <person name="Sanderfoot A.A."/>
            <person name="Spalding M.H."/>
            <person name="Kapitonov V.V."/>
            <person name="Ren Q."/>
            <person name="Ferris P."/>
            <person name="Lindquist E."/>
            <person name="Shapiro H."/>
            <person name="Lucas S.M."/>
            <person name="Grimwood J."/>
            <person name="Schmutz J."/>
            <person name="Cardol P."/>
            <person name="Cerutti H."/>
            <person name="Chanfreau G."/>
            <person name="Chen C.L."/>
            <person name="Cognat V."/>
            <person name="Croft M.T."/>
            <person name="Dent R."/>
            <person name="Dutcher S."/>
            <person name="Fernandez E."/>
            <person name="Fukuzawa H."/>
            <person name="Gonzalez-Ballester D."/>
            <person name="Gonzalez-Halphen D."/>
            <person name="Hallmann A."/>
            <person name="Hanikenne M."/>
            <person name="Hippler M."/>
            <person name="Inwood W."/>
            <person name="Jabbari K."/>
            <person name="Kalanon M."/>
            <person name="Kuras R."/>
            <person name="Lefebvre P.A."/>
            <person name="Lemaire S.D."/>
            <person name="Lobanov A.V."/>
            <person name="Lohr M."/>
            <person name="Manuell A."/>
            <person name="Meier I."/>
            <person name="Mets L."/>
            <person name="Mittag M."/>
            <person name="Mittelmeier T."/>
            <person name="Moroney J.V."/>
            <person name="Moseley J."/>
            <person name="Napoli C."/>
            <person name="Nedelcu A.M."/>
            <person name="Niyogi K."/>
            <person name="Novoselov S.V."/>
            <person name="Paulsen I.T."/>
            <person name="Pazour G."/>
            <person name="Purton S."/>
            <person name="Ral J.P."/>
            <person name="Riano-Pachon D.M."/>
            <person name="Riekhof W."/>
            <person name="Rymarquis L."/>
            <person name="Schroda M."/>
            <person name="Stern D."/>
            <person name="Umen J."/>
            <person name="Willows R."/>
            <person name="Wilson N."/>
            <person name="Zimmer S.L."/>
            <person name="Allmer J."/>
            <person name="Balk J."/>
            <person name="Bisova K."/>
            <person name="Chen C.J."/>
            <person name="Elias M."/>
            <person name="Gendler K."/>
            <person name="Hauser C."/>
            <person name="Lamb M.R."/>
            <person name="Ledford H."/>
            <person name="Long J.C."/>
            <person name="Minagawa J."/>
            <person name="Page M.D."/>
            <person name="Pan J."/>
            <person name="Pootakham W."/>
            <person name="Roje S."/>
            <person name="Rose A."/>
            <person name="Stahlberg E."/>
            <person name="Terauchi A.M."/>
            <person name="Yang P."/>
            <person name="Ball S."/>
            <person name="Bowler C."/>
            <person name="Dieckmann C.L."/>
            <person name="Gladyshev V.N."/>
            <person name="Green P."/>
            <person name="Jorgensen R."/>
            <person name="Mayfield S."/>
            <person name="Mueller-Roeber B."/>
            <person name="Rajamani S."/>
            <person name="Sayre R.T."/>
            <person name="Brokstein P."/>
            <person name="Dubchak I."/>
            <person name="Goodstein D."/>
            <person name="Hornick L."/>
            <person name="Huang Y.W."/>
            <person name="Jhaveri J."/>
            <person name="Luo Y."/>
            <person name="Martinez D."/>
            <person name="Ngau W.C."/>
            <person name="Otillar B."/>
            <person name="Poliakov A."/>
            <person name="Porter A."/>
            <person name="Szajkowski L."/>
            <person name="Werner G."/>
            <person name="Zhou K."/>
            <person name="Grigoriev I.V."/>
            <person name="Rokhsar D.S."/>
            <person name="Grossman A.R."/>
        </authorList>
    </citation>
    <scope>NUCLEOTIDE SEQUENCE [LARGE SCALE GENOMIC DNA]</scope>
    <source>
        <strain evidence="2">CC-503</strain>
    </source>
</reference>
<organism evidence="1 2">
    <name type="scientific">Chlamydomonas reinhardtii</name>
    <name type="common">Chlamydomonas smithii</name>
    <dbReference type="NCBI Taxonomy" id="3055"/>
    <lineage>
        <taxon>Eukaryota</taxon>
        <taxon>Viridiplantae</taxon>
        <taxon>Chlorophyta</taxon>
        <taxon>core chlorophytes</taxon>
        <taxon>Chlorophyceae</taxon>
        <taxon>CS clade</taxon>
        <taxon>Chlamydomonadales</taxon>
        <taxon>Chlamydomonadaceae</taxon>
        <taxon>Chlamydomonas</taxon>
    </lineage>
</organism>
<dbReference type="RefSeq" id="XP_042927925.1">
    <property type="nucleotide sequence ID" value="XM_043060177.1"/>
</dbReference>
<evidence type="ECO:0000313" key="1">
    <source>
        <dbReference type="EMBL" id="PNW87674.1"/>
    </source>
</evidence>
<gene>
    <name evidence="1" type="ORF">CHLRE_02g142647v5</name>
</gene>
<keyword evidence="2" id="KW-1185">Reference proteome</keyword>
<dbReference type="InParanoid" id="A0A2K3E4F6"/>
<dbReference type="GeneID" id="66052581"/>
<dbReference type="AlphaFoldDB" id="A0A2K3E4F6"/>
<evidence type="ECO:0000313" key="2">
    <source>
        <dbReference type="Proteomes" id="UP000006906"/>
    </source>
</evidence>
<protein>
    <submittedName>
        <fullName evidence="1">Uncharacterized protein</fullName>
    </submittedName>
</protein>
<proteinExistence type="predicted"/>
<dbReference type="KEGG" id="cre:CHLRE_02g142647v5"/>
<accession>A0A2K3E4F6</accession>
<dbReference type="Gramene" id="PNW87674">
    <property type="protein sequence ID" value="PNW87674"/>
    <property type="gene ID" value="CHLRE_02g142647v5"/>
</dbReference>
<dbReference type="Proteomes" id="UP000006906">
    <property type="component" value="Chromosome 2"/>
</dbReference>